<feature type="domain" description="C2H2-type" evidence="12">
    <location>
        <begin position="103"/>
        <end position="130"/>
    </location>
</feature>
<dbReference type="EMBL" id="JADGJD010000381">
    <property type="protein sequence ID" value="KAJ3051564.1"/>
    <property type="molecule type" value="Genomic_DNA"/>
</dbReference>
<dbReference type="FunFam" id="3.30.160.60:FF:000045">
    <property type="entry name" value="ZFP69 zinc finger protein B"/>
    <property type="match status" value="1"/>
</dbReference>
<feature type="region of interest" description="Disordered" evidence="11">
    <location>
        <begin position="150"/>
        <end position="282"/>
    </location>
</feature>
<feature type="region of interest" description="Disordered" evidence="11">
    <location>
        <begin position="426"/>
        <end position="540"/>
    </location>
</feature>
<feature type="compositionally biased region" description="Polar residues" evidence="11">
    <location>
        <begin position="491"/>
        <end position="511"/>
    </location>
</feature>
<organism evidence="13 14">
    <name type="scientific">Rhizophlyctis rosea</name>
    <dbReference type="NCBI Taxonomy" id="64517"/>
    <lineage>
        <taxon>Eukaryota</taxon>
        <taxon>Fungi</taxon>
        <taxon>Fungi incertae sedis</taxon>
        <taxon>Chytridiomycota</taxon>
        <taxon>Chytridiomycota incertae sedis</taxon>
        <taxon>Chytridiomycetes</taxon>
        <taxon>Rhizophlyctidales</taxon>
        <taxon>Rhizophlyctidaceae</taxon>
        <taxon>Rhizophlyctis</taxon>
    </lineage>
</organism>
<keyword evidence="7" id="KW-0238">DNA-binding</keyword>
<dbReference type="GO" id="GO:0005737">
    <property type="term" value="C:cytoplasm"/>
    <property type="evidence" value="ECO:0007669"/>
    <property type="project" value="TreeGrafter"/>
</dbReference>
<dbReference type="InterPro" id="IPR051007">
    <property type="entry name" value="creA/MIG_C2H2-ZnF"/>
</dbReference>
<dbReference type="Proteomes" id="UP001212841">
    <property type="component" value="Unassembled WGS sequence"/>
</dbReference>
<feature type="domain" description="C2H2-type" evidence="12">
    <location>
        <begin position="131"/>
        <end position="160"/>
    </location>
</feature>
<feature type="compositionally biased region" description="Low complexity" evidence="11">
    <location>
        <begin position="7"/>
        <end position="31"/>
    </location>
</feature>
<comment type="caution">
    <text evidence="13">The sequence shown here is derived from an EMBL/GenBank/DDBJ whole genome shotgun (WGS) entry which is preliminary data.</text>
</comment>
<evidence type="ECO:0000256" key="4">
    <source>
        <dbReference type="ARBA" id="ARBA00022771"/>
    </source>
</evidence>
<evidence type="ECO:0000256" key="5">
    <source>
        <dbReference type="ARBA" id="ARBA00022833"/>
    </source>
</evidence>
<comment type="subcellular location">
    <subcellularLocation>
        <location evidence="1">Nucleus</location>
    </subcellularLocation>
</comment>
<name>A0AAD5SD27_9FUNG</name>
<dbReference type="GO" id="GO:0008270">
    <property type="term" value="F:zinc ion binding"/>
    <property type="evidence" value="ECO:0007669"/>
    <property type="project" value="UniProtKB-KW"/>
</dbReference>
<feature type="compositionally biased region" description="Low complexity" evidence="11">
    <location>
        <begin position="166"/>
        <end position="177"/>
    </location>
</feature>
<feature type="compositionally biased region" description="Low complexity" evidence="11">
    <location>
        <begin position="460"/>
        <end position="480"/>
    </location>
</feature>
<dbReference type="SUPFAM" id="SSF57667">
    <property type="entry name" value="beta-beta-alpha zinc fingers"/>
    <property type="match status" value="1"/>
</dbReference>
<dbReference type="Pfam" id="PF00096">
    <property type="entry name" value="zf-C2H2"/>
    <property type="match status" value="2"/>
</dbReference>
<proteinExistence type="predicted"/>
<feature type="region of interest" description="Disordered" evidence="11">
    <location>
        <begin position="360"/>
        <end position="411"/>
    </location>
</feature>
<keyword evidence="4 10" id="KW-0863">Zinc-finger</keyword>
<keyword evidence="9" id="KW-0539">Nucleus</keyword>
<dbReference type="PANTHER" id="PTHR47428">
    <property type="entry name" value="REGULATORY PROTEIN MIG1-RELATED"/>
    <property type="match status" value="1"/>
</dbReference>
<evidence type="ECO:0000256" key="10">
    <source>
        <dbReference type="PROSITE-ProRule" id="PRU00042"/>
    </source>
</evidence>
<dbReference type="GO" id="GO:0005634">
    <property type="term" value="C:nucleus"/>
    <property type="evidence" value="ECO:0007669"/>
    <property type="project" value="UniProtKB-SubCell"/>
</dbReference>
<evidence type="ECO:0000256" key="8">
    <source>
        <dbReference type="ARBA" id="ARBA00023163"/>
    </source>
</evidence>
<dbReference type="PROSITE" id="PS00028">
    <property type="entry name" value="ZINC_FINGER_C2H2_1"/>
    <property type="match status" value="2"/>
</dbReference>
<keyword evidence="2" id="KW-0479">Metal-binding</keyword>
<evidence type="ECO:0000256" key="9">
    <source>
        <dbReference type="ARBA" id="ARBA00023242"/>
    </source>
</evidence>
<evidence type="ECO:0000256" key="2">
    <source>
        <dbReference type="ARBA" id="ARBA00022723"/>
    </source>
</evidence>
<evidence type="ECO:0000313" key="13">
    <source>
        <dbReference type="EMBL" id="KAJ3051564.1"/>
    </source>
</evidence>
<feature type="compositionally biased region" description="Polar residues" evidence="11">
    <location>
        <begin position="450"/>
        <end position="459"/>
    </location>
</feature>
<protein>
    <recommendedName>
        <fullName evidence="12">C2H2-type domain-containing protein</fullName>
    </recommendedName>
</protein>
<dbReference type="Gene3D" id="3.30.160.60">
    <property type="entry name" value="Classic Zinc Finger"/>
    <property type="match status" value="2"/>
</dbReference>
<dbReference type="PANTHER" id="PTHR47428:SF2">
    <property type="entry name" value="ZINC FINGER PROTEIN RSV1"/>
    <property type="match status" value="1"/>
</dbReference>
<feature type="compositionally biased region" description="Polar residues" evidence="11">
    <location>
        <begin position="271"/>
        <end position="282"/>
    </location>
</feature>
<feature type="compositionally biased region" description="Polar residues" evidence="11">
    <location>
        <begin position="426"/>
        <end position="436"/>
    </location>
</feature>
<dbReference type="GO" id="GO:0000433">
    <property type="term" value="P:carbon catabolite repression of transcription from RNA polymerase II promoter by glucose"/>
    <property type="evidence" value="ECO:0007669"/>
    <property type="project" value="TreeGrafter"/>
</dbReference>
<dbReference type="SMART" id="SM00355">
    <property type="entry name" value="ZnF_C2H2"/>
    <property type="match status" value="2"/>
</dbReference>
<sequence length="582" mass="62249">MYPTYPSPQGSDSQISDDSSFPTSPFSQTDSIPMSMAMPIPFPAARPGTMPGSLTGSLSAGMNDLSVGSYPGEDESVVGSVTKGGNATSLKSGSVDQPKVRAFACYICFKAFYRSEHLNRHLRIHTGEKPYECDHMGCGKKFGRRDELTRHTKMHRKPSKSKNLLPPGSTSSNLSISIPPPNSIPSGPISQQIQSPLMAANMDNTPYGQTFPPAGAAFQQSSGLGQRPLTDSHPNSFHAHSFTNDGEHLNLPHHGTGESNSDDESAYGRSYGQSFNDSVPMSRTISCPGKMWNGNGQQSGDSYGSGSYASYDDRYLGLGMGGGGGDLRRSVSVSEHKRSHSFHINFNGMAGGAFGGENPGMHAVGSVDTDGGWSAGHSRQSSGVIGGGHHHSHSQDYSQQPHDTDLTNSLSGLHVGSYPLQDYSNNYTHLNSNNPLLSGDHRRDDDSLLTPHTDNSTHQLPSPTSFPLTPLTHHSTSSTPCASPGGRMSLSPFQVPSPTLTNSSVMQHDGNQQYQQQHQQQQHQQQQQQHAQAHISGGIGMGEEYGDWGYGNGYGTDGGDRFSAGQGLGEFGQGTLLKHEWS</sequence>
<dbReference type="InterPro" id="IPR036236">
    <property type="entry name" value="Znf_C2H2_sf"/>
</dbReference>
<evidence type="ECO:0000313" key="14">
    <source>
        <dbReference type="Proteomes" id="UP001212841"/>
    </source>
</evidence>
<dbReference type="GO" id="GO:0000978">
    <property type="term" value="F:RNA polymerase II cis-regulatory region sequence-specific DNA binding"/>
    <property type="evidence" value="ECO:0007669"/>
    <property type="project" value="TreeGrafter"/>
</dbReference>
<feature type="region of interest" description="Disordered" evidence="11">
    <location>
        <begin position="1"/>
        <end position="32"/>
    </location>
</feature>
<reference evidence="13" key="1">
    <citation type="submission" date="2020-05" db="EMBL/GenBank/DDBJ databases">
        <title>Phylogenomic resolution of chytrid fungi.</title>
        <authorList>
            <person name="Stajich J.E."/>
            <person name="Amses K."/>
            <person name="Simmons R."/>
            <person name="Seto K."/>
            <person name="Myers J."/>
            <person name="Bonds A."/>
            <person name="Quandt C.A."/>
            <person name="Barry K."/>
            <person name="Liu P."/>
            <person name="Grigoriev I."/>
            <person name="Longcore J.E."/>
            <person name="James T.Y."/>
        </authorList>
    </citation>
    <scope>NUCLEOTIDE SEQUENCE</scope>
    <source>
        <strain evidence="13">JEL0318</strain>
    </source>
</reference>
<evidence type="ECO:0000256" key="1">
    <source>
        <dbReference type="ARBA" id="ARBA00004123"/>
    </source>
</evidence>
<dbReference type="FunFam" id="3.30.160.60:FF:000690">
    <property type="entry name" value="Zinc finger protein 354C"/>
    <property type="match status" value="1"/>
</dbReference>
<evidence type="ECO:0000256" key="6">
    <source>
        <dbReference type="ARBA" id="ARBA00023015"/>
    </source>
</evidence>
<evidence type="ECO:0000256" key="7">
    <source>
        <dbReference type="ARBA" id="ARBA00023125"/>
    </source>
</evidence>
<feature type="compositionally biased region" description="Low complexity" evidence="11">
    <location>
        <begin position="512"/>
        <end position="534"/>
    </location>
</feature>
<keyword evidence="5" id="KW-0862">Zinc</keyword>
<gene>
    <name evidence="13" type="ORF">HK097_007425</name>
</gene>
<accession>A0AAD5SD27</accession>
<keyword evidence="3" id="KW-0677">Repeat</keyword>
<feature type="compositionally biased region" description="Low complexity" evidence="11">
    <location>
        <begin position="184"/>
        <end position="197"/>
    </location>
</feature>
<evidence type="ECO:0000259" key="12">
    <source>
        <dbReference type="PROSITE" id="PS50157"/>
    </source>
</evidence>
<feature type="compositionally biased region" description="Basic residues" evidence="11">
    <location>
        <begin position="151"/>
        <end position="160"/>
    </location>
</feature>
<evidence type="ECO:0000256" key="11">
    <source>
        <dbReference type="SAM" id="MobiDB-lite"/>
    </source>
</evidence>
<dbReference type="InterPro" id="IPR013087">
    <property type="entry name" value="Znf_C2H2_type"/>
</dbReference>
<keyword evidence="8" id="KW-0804">Transcription</keyword>
<dbReference type="AlphaFoldDB" id="A0AAD5SD27"/>
<evidence type="ECO:0000256" key="3">
    <source>
        <dbReference type="ARBA" id="ARBA00022737"/>
    </source>
</evidence>
<keyword evidence="14" id="KW-1185">Reference proteome</keyword>
<keyword evidence="6" id="KW-0805">Transcription regulation</keyword>
<dbReference type="PROSITE" id="PS50157">
    <property type="entry name" value="ZINC_FINGER_C2H2_2"/>
    <property type="match status" value="2"/>
</dbReference>